<protein>
    <submittedName>
        <fullName evidence="2">Phosphoserine phosphatase</fullName>
    </submittedName>
</protein>
<dbReference type="Pfam" id="PF13740">
    <property type="entry name" value="ACT_6"/>
    <property type="match status" value="1"/>
</dbReference>
<dbReference type="PANTHER" id="PTHR34875">
    <property type="entry name" value="UPF0237 PROTEIN MJ1558"/>
    <property type="match status" value="1"/>
</dbReference>
<dbReference type="PROSITE" id="PS51671">
    <property type="entry name" value="ACT"/>
    <property type="match status" value="1"/>
</dbReference>
<sequence length="170" mass="17620">MTTRIILTIVGSDRPGLTQALAEAVHGAGGNWLESHLSRLGGQYVGSVLVELADDAVSGLEAAAQRIDPAGLRVALVAAGEGAAAPARGLEVELVGQDRPGIVREVTGVLARLGANIEEFDSTAEIGSWSAESLFRARARITLPADTDADQVRDALEAISGEIMVDFSFG</sequence>
<reference evidence="2" key="1">
    <citation type="journal article" date="2014" name="Int. J. Syst. Evol. Microbiol.">
        <title>Complete genome sequence of Corynebacterium casei LMG S-19264T (=DSM 44701T), isolated from a smear-ripened cheese.</title>
        <authorList>
            <consortium name="US DOE Joint Genome Institute (JGI-PGF)"/>
            <person name="Walter F."/>
            <person name="Albersmeier A."/>
            <person name="Kalinowski J."/>
            <person name="Ruckert C."/>
        </authorList>
    </citation>
    <scope>NUCLEOTIDE SEQUENCE</scope>
    <source>
        <strain evidence="2">KCTC 32255</strain>
    </source>
</reference>
<dbReference type="InterPro" id="IPR016867">
    <property type="entry name" value="GcvR"/>
</dbReference>
<dbReference type="CDD" id="cd04869">
    <property type="entry name" value="ACT_GcvR_2"/>
    <property type="match status" value="1"/>
</dbReference>
<evidence type="ECO:0000313" key="3">
    <source>
        <dbReference type="Proteomes" id="UP000648075"/>
    </source>
</evidence>
<evidence type="ECO:0000313" key="2">
    <source>
        <dbReference type="EMBL" id="GGY97466.1"/>
    </source>
</evidence>
<dbReference type="EMBL" id="BMZA01000002">
    <property type="protein sequence ID" value="GGY97466.1"/>
    <property type="molecule type" value="Genomic_DNA"/>
</dbReference>
<dbReference type="SUPFAM" id="SSF55021">
    <property type="entry name" value="ACT-like"/>
    <property type="match status" value="2"/>
</dbReference>
<dbReference type="InterPro" id="IPR002912">
    <property type="entry name" value="ACT_dom"/>
</dbReference>
<keyword evidence="3" id="KW-1185">Reference proteome</keyword>
<dbReference type="AlphaFoldDB" id="A0A918PC13"/>
<dbReference type="InterPro" id="IPR045865">
    <property type="entry name" value="ACT-like_dom_sf"/>
</dbReference>
<dbReference type="Pfam" id="PF01842">
    <property type="entry name" value="ACT"/>
    <property type="match status" value="1"/>
</dbReference>
<proteinExistence type="predicted"/>
<gene>
    <name evidence="2" type="ORF">GCM10011614_10600</name>
</gene>
<dbReference type="RefSeq" id="WP_189620074.1">
    <property type="nucleotide sequence ID" value="NZ_BMZA01000002.1"/>
</dbReference>
<reference evidence="2" key="2">
    <citation type="submission" date="2020-09" db="EMBL/GenBank/DDBJ databases">
        <authorList>
            <person name="Sun Q."/>
            <person name="Kim S."/>
        </authorList>
    </citation>
    <scope>NUCLEOTIDE SEQUENCE</scope>
    <source>
        <strain evidence="2">KCTC 32255</strain>
    </source>
</reference>
<dbReference type="PANTHER" id="PTHR34875:SF6">
    <property type="entry name" value="UPF0237 PROTEIN MJ1558"/>
    <property type="match status" value="1"/>
</dbReference>
<feature type="domain" description="ACT" evidence="1">
    <location>
        <begin position="91"/>
        <end position="170"/>
    </location>
</feature>
<dbReference type="GO" id="GO:0006355">
    <property type="term" value="P:regulation of DNA-templated transcription"/>
    <property type="evidence" value="ECO:0007669"/>
    <property type="project" value="InterPro"/>
</dbReference>
<comment type="caution">
    <text evidence="2">The sequence shown here is derived from an EMBL/GenBank/DDBJ whole genome shotgun (WGS) entry which is preliminary data.</text>
</comment>
<evidence type="ECO:0000259" key="1">
    <source>
        <dbReference type="PROSITE" id="PS51671"/>
    </source>
</evidence>
<organism evidence="2 3">
    <name type="scientific">Novosphingobium colocasiae</name>
    <dbReference type="NCBI Taxonomy" id="1256513"/>
    <lineage>
        <taxon>Bacteria</taxon>
        <taxon>Pseudomonadati</taxon>
        <taxon>Pseudomonadota</taxon>
        <taxon>Alphaproteobacteria</taxon>
        <taxon>Sphingomonadales</taxon>
        <taxon>Sphingomonadaceae</taxon>
        <taxon>Novosphingobium</taxon>
    </lineage>
</organism>
<dbReference type="InterPro" id="IPR050990">
    <property type="entry name" value="UPF0237/GcvR_regulator"/>
</dbReference>
<dbReference type="Gene3D" id="3.30.70.260">
    <property type="match status" value="2"/>
</dbReference>
<dbReference type="PIRSF" id="PIRSF028103">
    <property type="entry name" value="GcvR"/>
    <property type="match status" value="1"/>
</dbReference>
<dbReference type="Proteomes" id="UP000648075">
    <property type="component" value="Unassembled WGS sequence"/>
</dbReference>
<accession>A0A918PC13</accession>
<name>A0A918PC13_9SPHN</name>